<keyword evidence="3" id="KW-0699">rRNA-binding</keyword>
<dbReference type="SUPFAM" id="SSF54995">
    <property type="entry name" value="Ribosomal protein S6"/>
    <property type="match status" value="1"/>
</dbReference>
<comment type="function">
    <text evidence="3">Binds together with bS18 to 16S ribosomal RNA.</text>
</comment>
<protein>
    <recommendedName>
        <fullName evidence="2 3">Small ribosomal subunit protein bS6</fullName>
    </recommendedName>
</protein>
<dbReference type="Proteomes" id="UP000262454">
    <property type="component" value="Unassembled WGS sequence"/>
</dbReference>
<dbReference type="InterPro" id="IPR000529">
    <property type="entry name" value="Ribosomal_bS6"/>
</dbReference>
<keyword evidence="3 4" id="KW-0689">Ribosomal protein</keyword>
<dbReference type="EMBL" id="DMCX01000037">
    <property type="protein sequence ID" value="HAF08229.1"/>
    <property type="molecule type" value="Genomic_DNA"/>
</dbReference>
<comment type="similarity">
    <text evidence="1 3">Belongs to the bacterial ribosomal protein bS6 family.</text>
</comment>
<dbReference type="GO" id="GO:0005840">
    <property type="term" value="C:ribosome"/>
    <property type="evidence" value="ECO:0007669"/>
    <property type="project" value="UniProtKB-KW"/>
</dbReference>
<dbReference type="Gene3D" id="3.30.70.60">
    <property type="match status" value="1"/>
</dbReference>
<dbReference type="GO" id="GO:1990904">
    <property type="term" value="C:ribonucleoprotein complex"/>
    <property type="evidence" value="ECO:0007669"/>
    <property type="project" value="UniProtKB-KW"/>
</dbReference>
<dbReference type="GO" id="GO:0070181">
    <property type="term" value="F:small ribosomal subunit rRNA binding"/>
    <property type="evidence" value="ECO:0007669"/>
    <property type="project" value="TreeGrafter"/>
</dbReference>
<proteinExistence type="inferred from homology"/>
<accession>A0A348MMF3</accession>
<evidence type="ECO:0000256" key="1">
    <source>
        <dbReference type="ARBA" id="ARBA00009512"/>
    </source>
</evidence>
<keyword evidence="3" id="KW-0687">Ribonucleoprotein</keyword>
<dbReference type="HAMAP" id="MF_00360">
    <property type="entry name" value="Ribosomal_bS6"/>
    <property type="match status" value="1"/>
</dbReference>
<evidence type="ECO:0000256" key="3">
    <source>
        <dbReference type="HAMAP-Rule" id="MF_00360"/>
    </source>
</evidence>
<evidence type="ECO:0000313" key="4">
    <source>
        <dbReference type="EMBL" id="HAF08229.1"/>
    </source>
</evidence>
<dbReference type="GO" id="GO:0005737">
    <property type="term" value="C:cytoplasm"/>
    <property type="evidence" value="ECO:0007669"/>
    <property type="project" value="UniProtKB-ARBA"/>
</dbReference>
<comment type="caution">
    <text evidence="4">The sequence shown here is derived from an EMBL/GenBank/DDBJ whole genome shotgun (WGS) entry which is preliminary data.</text>
</comment>
<dbReference type="NCBIfam" id="TIGR00166">
    <property type="entry name" value="S6"/>
    <property type="match status" value="1"/>
</dbReference>
<reference evidence="4 5" key="1">
    <citation type="journal article" date="2018" name="Nat. Biotechnol.">
        <title>A standardized bacterial taxonomy based on genome phylogeny substantially revises the tree of life.</title>
        <authorList>
            <person name="Parks D.H."/>
            <person name="Chuvochina M."/>
            <person name="Waite D.W."/>
            <person name="Rinke C."/>
            <person name="Skarshewski A."/>
            <person name="Chaumeil P.A."/>
            <person name="Hugenholtz P."/>
        </authorList>
    </citation>
    <scope>NUCLEOTIDE SEQUENCE [LARGE SCALE GENOMIC DNA]</scope>
    <source>
        <strain evidence="4">UBA7921</strain>
    </source>
</reference>
<evidence type="ECO:0000313" key="5">
    <source>
        <dbReference type="Proteomes" id="UP000262454"/>
    </source>
</evidence>
<dbReference type="PANTHER" id="PTHR21011">
    <property type="entry name" value="MITOCHONDRIAL 28S RIBOSOMAL PROTEIN S6"/>
    <property type="match status" value="1"/>
</dbReference>
<dbReference type="GO" id="GO:0003735">
    <property type="term" value="F:structural constituent of ribosome"/>
    <property type="evidence" value="ECO:0007669"/>
    <property type="project" value="InterPro"/>
</dbReference>
<gene>
    <name evidence="3 4" type="primary">rpsF</name>
    <name evidence="4" type="ORF">DCG82_07480</name>
</gene>
<sequence length="99" mass="11875">MLVNYEILIIYDPTLTQETLEERISNFKKWVEELSGKVENVEDKGIEKLTYEINKTTQGHFILINFNLDPLKVEELRKEIKLDETVWRYMIKKNDEVKV</sequence>
<keyword evidence="3" id="KW-0694">RNA-binding</keyword>
<dbReference type="AlphaFoldDB" id="A0A348MMF3"/>
<dbReference type="Pfam" id="PF01250">
    <property type="entry name" value="Ribosomal_S6"/>
    <property type="match status" value="1"/>
</dbReference>
<dbReference type="GO" id="GO:0006412">
    <property type="term" value="P:translation"/>
    <property type="evidence" value="ECO:0007669"/>
    <property type="project" value="UniProtKB-UniRule"/>
</dbReference>
<dbReference type="InterPro" id="IPR020814">
    <property type="entry name" value="Ribosomal_S6_plastid/chlpt"/>
</dbReference>
<dbReference type="InterPro" id="IPR035980">
    <property type="entry name" value="Ribosomal_bS6_sf"/>
</dbReference>
<name>A0A348MMF3_UNCW3</name>
<evidence type="ECO:0000256" key="2">
    <source>
        <dbReference type="ARBA" id="ARBA00035294"/>
    </source>
</evidence>
<organism evidence="4 5">
    <name type="scientific">candidate division WOR-3 bacterium</name>
    <dbReference type="NCBI Taxonomy" id="2052148"/>
    <lineage>
        <taxon>Bacteria</taxon>
        <taxon>Bacteria division WOR-3</taxon>
    </lineage>
</organism>
<dbReference type="InterPro" id="IPR014717">
    <property type="entry name" value="Transl_elong_EF1B/ribsomal_bS6"/>
</dbReference>
<dbReference type="PANTHER" id="PTHR21011:SF1">
    <property type="entry name" value="SMALL RIBOSOMAL SUBUNIT PROTEIN BS6M"/>
    <property type="match status" value="1"/>
</dbReference>
<dbReference type="CDD" id="cd00473">
    <property type="entry name" value="bS6"/>
    <property type="match status" value="1"/>
</dbReference>